<accession>A0ABV4D1B4</accession>
<proteinExistence type="predicted"/>
<keyword evidence="2" id="KW-1185">Reference proteome</keyword>
<evidence type="ECO:0000313" key="1">
    <source>
        <dbReference type="EMBL" id="MEY8443337.1"/>
    </source>
</evidence>
<protein>
    <recommendedName>
        <fullName evidence="3">Phage protein</fullName>
    </recommendedName>
</protein>
<comment type="caution">
    <text evidence="1">The sequence shown here is derived from an EMBL/GenBank/DDBJ whole genome shotgun (WGS) entry which is preliminary data.</text>
</comment>
<evidence type="ECO:0000313" key="2">
    <source>
        <dbReference type="Proteomes" id="UP001565283"/>
    </source>
</evidence>
<dbReference type="EMBL" id="JBCLSH010000008">
    <property type="protein sequence ID" value="MEY8443337.1"/>
    <property type="molecule type" value="Genomic_DNA"/>
</dbReference>
<name>A0ABV4D1B4_9LACT</name>
<dbReference type="Proteomes" id="UP001565283">
    <property type="component" value="Unassembled WGS sequence"/>
</dbReference>
<evidence type="ECO:0008006" key="3">
    <source>
        <dbReference type="Google" id="ProtNLM"/>
    </source>
</evidence>
<organism evidence="1 2">
    <name type="scientific">Lactococcus ileimucosae</name>
    <dbReference type="NCBI Taxonomy" id="2941329"/>
    <lineage>
        <taxon>Bacteria</taxon>
        <taxon>Bacillati</taxon>
        <taxon>Bacillota</taxon>
        <taxon>Bacilli</taxon>
        <taxon>Lactobacillales</taxon>
        <taxon>Streptococcaceae</taxon>
        <taxon>Lactococcus</taxon>
    </lineage>
</organism>
<reference evidence="1 2" key="1">
    <citation type="submission" date="2024-03" db="EMBL/GenBank/DDBJ databases">
        <title>Mouse gut bacterial collection (mGBC) of GemPharmatech.</title>
        <authorList>
            <person name="He Y."/>
            <person name="Dong L."/>
            <person name="Wu D."/>
            <person name="Gao X."/>
            <person name="Lin Z."/>
        </authorList>
    </citation>
    <scope>NUCLEOTIDE SEQUENCE [LARGE SCALE GENOMIC DNA]</scope>
    <source>
        <strain evidence="1 2">61-15</strain>
    </source>
</reference>
<dbReference type="RefSeq" id="WP_369948049.1">
    <property type="nucleotide sequence ID" value="NZ_JBCLSH010000008.1"/>
</dbReference>
<gene>
    <name evidence="1" type="ORF">AALA52_03635</name>
</gene>
<sequence>MIIKQTYNYDNYGNESFGVLEVTNEMPFVEKTTKYNNLRKTIIKFTEVKTMVELTEIINPRMFDSYTDYATFLITSEATIKAEKVKR</sequence>